<dbReference type="Pfam" id="PF16706">
    <property type="entry name" value="Izumo-Ig"/>
    <property type="match status" value="1"/>
</dbReference>
<protein>
    <submittedName>
        <fullName evidence="7">Ras-interacting protein 1</fullName>
    </submittedName>
</protein>
<keyword evidence="2 5" id="KW-0732">Signal</keyword>
<feature type="region of interest" description="Disordered" evidence="3">
    <location>
        <begin position="276"/>
        <end position="296"/>
    </location>
</feature>
<dbReference type="GO" id="GO:0035036">
    <property type="term" value="P:sperm-egg recognition"/>
    <property type="evidence" value="ECO:0007669"/>
    <property type="project" value="InterPro"/>
</dbReference>
<evidence type="ECO:0000256" key="1">
    <source>
        <dbReference type="ARBA" id="ARBA00009633"/>
    </source>
</evidence>
<dbReference type="SMART" id="SM01132">
    <property type="entry name" value="DIL"/>
    <property type="match status" value="1"/>
</dbReference>
<evidence type="ECO:0000256" key="2">
    <source>
        <dbReference type="ARBA" id="ARBA00022729"/>
    </source>
</evidence>
<dbReference type="GO" id="GO:0005102">
    <property type="term" value="F:signaling receptor binding"/>
    <property type="evidence" value="ECO:0007669"/>
    <property type="project" value="InterPro"/>
</dbReference>
<dbReference type="PROSITE" id="PS51126">
    <property type="entry name" value="DILUTE"/>
    <property type="match status" value="1"/>
</dbReference>
<dbReference type="GO" id="GO:0002080">
    <property type="term" value="C:acrosomal membrane"/>
    <property type="evidence" value="ECO:0007669"/>
    <property type="project" value="TreeGrafter"/>
</dbReference>
<dbReference type="GO" id="GO:0007342">
    <property type="term" value="P:fusion of sperm to egg plasma membrane involved in single fertilization"/>
    <property type="evidence" value="ECO:0007669"/>
    <property type="project" value="InterPro"/>
</dbReference>
<evidence type="ECO:0000256" key="5">
    <source>
        <dbReference type="SAM" id="SignalP"/>
    </source>
</evidence>
<feature type="signal peptide" evidence="5">
    <location>
        <begin position="1"/>
        <end position="21"/>
    </location>
</feature>
<evidence type="ECO:0000313" key="8">
    <source>
        <dbReference type="Proteomes" id="UP000010556"/>
    </source>
</evidence>
<dbReference type="GO" id="GO:0005886">
    <property type="term" value="C:plasma membrane"/>
    <property type="evidence" value="ECO:0007669"/>
    <property type="project" value="TreeGrafter"/>
</dbReference>
<evidence type="ECO:0000259" key="6">
    <source>
        <dbReference type="PROSITE" id="PS51126"/>
    </source>
</evidence>
<keyword evidence="8" id="KW-1185">Reference proteome</keyword>
<reference evidence="8" key="1">
    <citation type="journal article" date="2013" name="Science">
        <title>Comparative analysis of bat genomes provides insight into the evolution of flight and immunity.</title>
        <authorList>
            <person name="Zhang G."/>
            <person name="Cowled C."/>
            <person name="Shi Z."/>
            <person name="Huang Z."/>
            <person name="Bishop-Lilly K.A."/>
            <person name="Fang X."/>
            <person name="Wynne J.W."/>
            <person name="Xiong Z."/>
            <person name="Baker M.L."/>
            <person name="Zhao W."/>
            <person name="Tachedjian M."/>
            <person name="Zhu Y."/>
            <person name="Zhou P."/>
            <person name="Jiang X."/>
            <person name="Ng J."/>
            <person name="Yang L."/>
            <person name="Wu L."/>
            <person name="Xiao J."/>
            <person name="Feng Y."/>
            <person name="Chen Y."/>
            <person name="Sun X."/>
            <person name="Zhang Y."/>
            <person name="Marsh G.A."/>
            <person name="Crameri G."/>
            <person name="Broder C.C."/>
            <person name="Frey K.G."/>
            <person name="Wang L.F."/>
            <person name="Wang J."/>
        </authorList>
    </citation>
    <scope>NUCLEOTIDE SEQUENCE [LARGE SCALE GENOMIC DNA]</scope>
</reference>
<accession>L5LHN8</accession>
<sequence length="792" mass="89082">MGPRFPLLVAALGSCLLPALGCLWCDQRVVEALKSLETDYLPDHLGAEHHKPLMEKLENAVKDFKNLELEEDEFFLQVVDDATLEKGTWSFLKELKRITDSDVKGELLVKELFWMLKQQKESFGRHVSLFQKDGMMLQTLTWCDSCEKKLHACRKNMDCGERRVNVHEMEDMILDCELNWHHISEGLTDYTFYRVWKNKSESMVYKGTAPTLTKARAKPSDAGTYRCQLNTVKNSPATIIRYHVRVLPKRVVEETPSTNIIPNPEDVTLDEVTWTPNKSATTIPPPPPSPSSAAQSPTVENMLRSLLVGLLIWGFVVLIASIVILAMLSGERKEGGSPRFGKLHLPVGLWINYPRKQLAKLGRRWPSAASVNVSELSLQGRRRRQQERRQQALSMAPGAADAQIVPTDPSDFDQLTQCLIQAPSNRPYFLLLQGYQDAQEKIKEIGDRQPENHPEGVPEEPLTPEAVSVELRPLMLWMANTTELLSFVQEKVLEMEKEADQEDPQLCNDLELCDEAMALLDEVIMCTFQQSVYYLTKTLYSTLPALLDSNPFTGGAELPGPGAELEAMPPGLRPTLGVFQAALELTSQCELHPDLVSQTFGYLFFFSNASLLNSLMERGQGRPFYQWSRAVQIRTNLDLVLDWLQGAGLGDIAMEFFRKLSMAVNLLCVPRTSLLKASWNSLRTDHPTLTPAQLHHLLSHYQLGPGRGPPPAWEPLPADRDAVDTGGDIFESFSSHPPLILPLGSSRLRLTGPVTDDALHRELRRLRRLLWDLEQQELPANHRHGPPVATPP</sequence>
<dbReference type="InterPro" id="IPR037983">
    <property type="entry name" value="CBD_Rasip1/Radil"/>
</dbReference>
<dbReference type="InterPro" id="IPR013783">
    <property type="entry name" value="Ig-like_fold"/>
</dbReference>
<keyword evidence="4" id="KW-1133">Transmembrane helix</keyword>
<dbReference type="GO" id="GO:0086080">
    <property type="term" value="F:protein binding involved in heterotypic cell-cell adhesion"/>
    <property type="evidence" value="ECO:0007669"/>
    <property type="project" value="TreeGrafter"/>
</dbReference>
<evidence type="ECO:0000256" key="4">
    <source>
        <dbReference type="SAM" id="Phobius"/>
    </source>
</evidence>
<dbReference type="InterPro" id="IPR032699">
    <property type="entry name" value="Izumo-Ig"/>
</dbReference>
<dbReference type="eggNOG" id="KOG0160">
    <property type="taxonomic scope" value="Eukaryota"/>
</dbReference>
<dbReference type="Proteomes" id="UP000010556">
    <property type="component" value="Unassembled WGS sequence"/>
</dbReference>
<dbReference type="InterPro" id="IPR002710">
    <property type="entry name" value="Dilute_dom"/>
</dbReference>
<dbReference type="Gene3D" id="2.60.40.10">
    <property type="entry name" value="Immunoglobulins"/>
    <property type="match status" value="1"/>
</dbReference>
<feature type="domain" description="Dilute" evidence="6">
    <location>
        <begin position="465"/>
        <end position="725"/>
    </location>
</feature>
<proteinExistence type="inferred from homology"/>
<dbReference type="Pfam" id="PF15005">
    <property type="entry name" value="IZUMO"/>
    <property type="match status" value="1"/>
</dbReference>
<evidence type="ECO:0000313" key="7">
    <source>
        <dbReference type="EMBL" id="ELK25495.1"/>
    </source>
</evidence>
<dbReference type="AlphaFoldDB" id="L5LHN8"/>
<dbReference type="PANTHER" id="PTHR35540">
    <property type="entry name" value="IZUMO SPERM-EGG FUSION PROTEIN 1"/>
    <property type="match status" value="1"/>
</dbReference>
<name>L5LHN8_MYODS</name>
<gene>
    <name evidence="7" type="ORF">MDA_GLEAN10005941</name>
</gene>
<dbReference type="SUPFAM" id="SSF48726">
    <property type="entry name" value="Immunoglobulin"/>
    <property type="match status" value="1"/>
</dbReference>
<dbReference type="InterPro" id="IPR036179">
    <property type="entry name" value="Ig-like_dom_sf"/>
</dbReference>
<dbReference type="PROSITE" id="PS51257">
    <property type="entry name" value="PROKAR_LIPOPROTEIN"/>
    <property type="match status" value="1"/>
</dbReference>
<dbReference type="PANTHER" id="PTHR35540:SF1">
    <property type="entry name" value="IZUMO SPERM-EGG FUSION PROTEIN 1"/>
    <property type="match status" value="1"/>
</dbReference>
<feature type="transmembrane region" description="Helical" evidence="4">
    <location>
        <begin position="306"/>
        <end position="328"/>
    </location>
</feature>
<dbReference type="Pfam" id="PF01843">
    <property type="entry name" value="DIL"/>
    <property type="match status" value="1"/>
</dbReference>
<comment type="similarity">
    <text evidence="1">Belongs to the Izumo family.</text>
</comment>
<organism evidence="7 8">
    <name type="scientific">Myotis davidii</name>
    <name type="common">David's myotis</name>
    <dbReference type="NCBI Taxonomy" id="225400"/>
    <lineage>
        <taxon>Eukaryota</taxon>
        <taxon>Metazoa</taxon>
        <taxon>Chordata</taxon>
        <taxon>Craniata</taxon>
        <taxon>Vertebrata</taxon>
        <taxon>Euteleostomi</taxon>
        <taxon>Mammalia</taxon>
        <taxon>Eutheria</taxon>
        <taxon>Laurasiatheria</taxon>
        <taxon>Chiroptera</taxon>
        <taxon>Yangochiroptera</taxon>
        <taxon>Vespertilionidae</taxon>
        <taxon>Myotis</taxon>
    </lineage>
</organism>
<keyword evidence="4" id="KW-0812">Transmembrane</keyword>
<feature type="chain" id="PRO_5003970280" evidence="5">
    <location>
        <begin position="22"/>
        <end position="792"/>
    </location>
</feature>
<keyword evidence="4" id="KW-0472">Membrane</keyword>
<dbReference type="InterPro" id="IPR032700">
    <property type="entry name" value="IZUMO1"/>
</dbReference>
<dbReference type="EMBL" id="KB111838">
    <property type="protein sequence ID" value="ELK25495.1"/>
    <property type="molecule type" value="Genomic_DNA"/>
</dbReference>
<dbReference type="InterPro" id="IPR029389">
    <property type="entry name" value="IZUMO"/>
</dbReference>
<dbReference type="CDD" id="cd15472">
    <property type="entry name" value="Myo5p-like_CBD_Rasip1"/>
    <property type="match status" value="1"/>
</dbReference>
<evidence type="ECO:0000256" key="3">
    <source>
        <dbReference type="SAM" id="MobiDB-lite"/>
    </source>
</evidence>